<comment type="caution">
    <text evidence="2">The sequence shown here is derived from an EMBL/GenBank/DDBJ whole genome shotgun (WGS) entry which is preliminary data.</text>
</comment>
<evidence type="ECO:0000313" key="3">
    <source>
        <dbReference type="Proteomes" id="UP000252458"/>
    </source>
</evidence>
<reference evidence="2 3" key="1">
    <citation type="submission" date="2018-06" db="EMBL/GenBank/DDBJ databases">
        <title>Draft genome sequence of Burkholderia reimsis strain BE51 isolated from a French agricultural soil.</title>
        <authorList>
            <person name="Esmaeel Q."/>
        </authorList>
    </citation>
    <scope>NUCLEOTIDE SEQUENCE [LARGE SCALE GENOMIC DNA]</scope>
    <source>
        <strain evidence="2 3">BE51</strain>
    </source>
</reference>
<accession>A0A365QVX5</accession>
<keyword evidence="1" id="KW-0812">Transmembrane</keyword>
<gene>
    <name evidence="2" type="ORF">DPV79_14755</name>
</gene>
<evidence type="ECO:0000256" key="1">
    <source>
        <dbReference type="SAM" id="Phobius"/>
    </source>
</evidence>
<dbReference type="EMBL" id="QMFZ01000010">
    <property type="protein sequence ID" value="RBB39469.1"/>
    <property type="molecule type" value="Genomic_DNA"/>
</dbReference>
<protein>
    <submittedName>
        <fullName evidence="2">Uncharacterized protein</fullName>
    </submittedName>
</protein>
<feature type="transmembrane region" description="Helical" evidence="1">
    <location>
        <begin position="59"/>
        <end position="81"/>
    </location>
</feature>
<keyword evidence="1" id="KW-1133">Transmembrane helix</keyword>
<keyword evidence="1" id="KW-0472">Membrane</keyword>
<sequence>MNPHHRSRLRAARIVGLLTVTVVLTIATGWFVVYGLILVVSSPATDHPIAVVIRETPDYLVLAALLLAGLVRALVDLAGLVRGTRTSR</sequence>
<dbReference type="RefSeq" id="WP_113045730.1">
    <property type="nucleotide sequence ID" value="NZ_QMFZ01000010.1"/>
</dbReference>
<dbReference type="Proteomes" id="UP000252458">
    <property type="component" value="Unassembled WGS sequence"/>
</dbReference>
<name>A0A365QVX5_9BURK</name>
<proteinExistence type="predicted"/>
<keyword evidence="3" id="KW-1185">Reference proteome</keyword>
<dbReference type="AlphaFoldDB" id="A0A365QVX5"/>
<feature type="transmembrane region" description="Helical" evidence="1">
    <location>
        <begin position="12"/>
        <end position="39"/>
    </location>
</feature>
<evidence type="ECO:0000313" key="2">
    <source>
        <dbReference type="EMBL" id="RBB39469.1"/>
    </source>
</evidence>
<organism evidence="2 3">
    <name type="scientific">Burkholderia reimsis</name>
    <dbReference type="NCBI Taxonomy" id="2234132"/>
    <lineage>
        <taxon>Bacteria</taxon>
        <taxon>Pseudomonadati</taxon>
        <taxon>Pseudomonadota</taxon>
        <taxon>Betaproteobacteria</taxon>
        <taxon>Burkholderiales</taxon>
        <taxon>Burkholderiaceae</taxon>
        <taxon>Burkholderia</taxon>
    </lineage>
</organism>